<reference evidence="1" key="1">
    <citation type="journal article" date="2021" name="Genome Biol. Evol.">
        <title>A High-Quality Reference Genome for a Parasitic Bivalve with Doubly Uniparental Inheritance (Bivalvia: Unionida).</title>
        <authorList>
            <person name="Smith C.H."/>
        </authorList>
    </citation>
    <scope>NUCLEOTIDE SEQUENCE</scope>
    <source>
        <strain evidence="1">CHS0354</strain>
    </source>
</reference>
<organism evidence="1 2">
    <name type="scientific">Potamilus streckersoni</name>
    <dbReference type="NCBI Taxonomy" id="2493646"/>
    <lineage>
        <taxon>Eukaryota</taxon>
        <taxon>Metazoa</taxon>
        <taxon>Spiralia</taxon>
        <taxon>Lophotrochozoa</taxon>
        <taxon>Mollusca</taxon>
        <taxon>Bivalvia</taxon>
        <taxon>Autobranchia</taxon>
        <taxon>Heteroconchia</taxon>
        <taxon>Palaeoheterodonta</taxon>
        <taxon>Unionida</taxon>
        <taxon>Unionoidea</taxon>
        <taxon>Unionidae</taxon>
        <taxon>Ambleminae</taxon>
        <taxon>Lampsilini</taxon>
        <taxon>Potamilus</taxon>
    </lineage>
</organism>
<dbReference type="InterPro" id="IPR043472">
    <property type="entry name" value="Macro_dom-like"/>
</dbReference>
<name>A0AAE0THJ9_9BIVA</name>
<gene>
    <name evidence="1" type="ORF">CHS0354_016679</name>
</gene>
<dbReference type="Gene3D" id="3.40.220.10">
    <property type="entry name" value="Leucine Aminopeptidase, subunit E, domain 1"/>
    <property type="match status" value="1"/>
</dbReference>
<keyword evidence="2" id="KW-1185">Reference proteome</keyword>
<proteinExistence type="predicted"/>
<feature type="non-terminal residue" evidence="1">
    <location>
        <position position="1"/>
    </location>
</feature>
<sequence length="116" mass="13056">MAESHVKVHVKTGNLHNETADCLLVFWDKRCLDKITDNSRLLHLAGKEATARWMEHRKKGGFRKNMVLITAGGKLMCQKIFHVACDINSIITAAKDGLTRANKCKMKTVIIPILDE</sequence>
<comment type="caution">
    <text evidence="1">The sequence shown here is derived from an EMBL/GenBank/DDBJ whole genome shotgun (WGS) entry which is preliminary data.</text>
</comment>
<protein>
    <submittedName>
        <fullName evidence="1">Uncharacterized protein</fullName>
    </submittedName>
</protein>
<evidence type="ECO:0000313" key="1">
    <source>
        <dbReference type="EMBL" id="KAK3610490.1"/>
    </source>
</evidence>
<dbReference type="EMBL" id="JAEAOA010001024">
    <property type="protein sequence ID" value="KAK3610490.1"/>
    <property type="molecule type" value="Genomic_DNA"/>
</dbReference>
<reference evidence="1" key="2">
    <citation type="journal article" date="2021" name="Genome Biol. Evol.">
        <title>Developing a high-quality reference genome for a parasitic bivalve with doubly uniparental inheritance (Bivalvia: Unionida).</title>
        <authorList>
            <person name="Smith C.H."/>
        </authorList>
    </citation>
    <scope>NUCLEOTIDE SEQUENCE</scope>
    <source>
        <strain evidence="1">CHS0354</strain>
        <tissue evidence="1">Mantle</tissue>
    </source>
</reference>
<dbReference type="SUPFAM" id="SSF52949">
    <property type="entry name" value="Macro domain-like"/>
    <property type="match status" value="1"/>
</dbReference>
<evidence type="ECO:0000313" key="2">
    <source>
        <dbReference type="Proteomes" id="UP001195483"/>
    </source>
</evidence>
<accession>A0AAE0THJ9</accession>
<dbReference type="AlphaFoldDB" id="A0AAE0THJ9"/>
<dbReference type="Proteomes" id="UP001195483">
    <property type="component" value="Unassembled WGS sequence"/>
</dbReference>
<reference evidence="1" key="3">
    <citation type="submission" date="2023-05" db="EMBL/GenBank/DDBJ databases">
        <authorList>
            <person name="Smith C.H."/>
        </authorList>
    </citation>
    <scope>NUCLEOTIDE SEQUENCE</scope>
    <source>
        <strain evidence="1">CHS0354</strain>
        <tissue evidence="1">Mantle</tissue>
    </source>
</reference>